<reference evidence="2" key="1">
    <citation type="submission" date="2022-11" db="UniProtKB">
        <authorList>
            <consortium name="WormBaseParasite"/>
        </authorList>
    </citation>
    <scope>IDENTIFICATION</scope>
</reference>
<name>A0A914DJB8_9BILA</name>
<evidence type="ECO:0000313" key="1">
    <source>
        <dbReference type="Proteomes" id="UP000887540"/>
    </source>
</evidence>
<dbReference type="AlphaFoldDB" id="A0A914DJB8"/>
<keyword evidence="1" id="KW-1185">Reference proteome</keyword>
<sequence length="89" mass="10447">MVAIVWTIAVRERWLLRLLFASSDHKAAQKNLKLNNMNVIITLYKRLYVQPHVLMDGLIFLRQIFVTNILMELIYCLKQKIIAFGTEAK</sequence>
<proteinExistence type="predicted"/>
<protein>
    <submittedName>
        <fullName evidence="2">Secreted protein</fullName>
    </submittedName>
</protein>
<accession>A0A914DJB8</accession>
<organism evidence="1 2">
    <name type="scientific">Acrobeloides nanus</name>
    <dbReference type="NCBI Taxonomy" id="290746"/>
    <lineage>
        <taxon>Eukaryota</taxon>
        <taxon>Metazoa</taxon>
        <taxon>Ecdysozoa</taxon>
        <taxon>Nematoda</taxon>
        <taxon>Chromadorea</taxon>
        <taxon>Rhabditida</taxon>
        <taxon>Tylenchina</taxon>
        <taxon>Cephalobomorpha</taxon>
        <taxon>Cephaloboidea</taxon>
        <taxon>Cephalobidae</taxon>
        <taxon>Acrobeloides</taxon>
    </lineage>
</organism>
<dbReference type="WBParaSite" id="ACRNAN_scaffold2689.g28655.t1">
    <property type="protein sequence ID" value="ACRNAN_scaffold2689.g28655.t1"/>
    <property type="gene ID" value="ACRNAN_scaffold2689.g28655"/>
</dbReference>
<dbReference type="Proteomes" id="UP000887540">
    <property type="component" value="Unplaced"/>
</dbReference>
<evidence type="ECO:0000313" key="2">
    <source>
        <dbReference type="WBParaSite" id="ACRNAN_scaffold2689.g28655.t1"/>
    </source>
</evidence>